<evidence type="ECO:0000313" key="3">
    <source>
        <dbReference type="Proteomes" id="UP001314170"/>
    </source>
</evidence>
<evidence type="ECO:0000313" key="2">
    <source>
        <dbReference type="EMBL" id="CAK7356501.1"/>
    </source>
</evidence>
<protein>
    <submittedName>
        <fullName evidence="2">Uncharacterized protein</fullName>
    </submittedName>
</protein>
<proteinExistence type="predicted"/>
<comment type="caution">
    <text evidence="2">The sequence shown here is derived from an EMBL/GenBank/DDBJ whole genome shotgun (WGS) entry which is preliminary data.</text>
</comment>
<feature type="region of interest" description="Disordered" evidence="1">
    <location>
        <begin position="1"/>
        <end position="21"/>
    </location>
</feature>
<dbReference type="AlphaFoldDB" id="A0AAV1SRZ5"/>
<reference evidence="2 3" key="1">
    <citation type="submission" date="2024-01" db="EMBL/GenBank/DDBJ databases">
        <authorList>
            <person name="Waweru B."/>
        </authorList>
    </citation>
    <scope>NUCLEOTIDE SEQUENCE [LARGE SCALE GENOMIC DNA]</scope>
</reference>
<name>A0AAV1SRZ5_9ROSI</name>
<organism evidence="2 3">
    <name type="scientific">Dovyalis caffra</name>
    <dbReference type="NCBI Taxonomy" id="77055"/>
    <lineage>
        <taxon>Eukaryota</taxon>
        <taxon>Viridiplantae</taxon>
        <taxon>Streptophyta</taxon>
        <taxon>Embryophyta</taxon>
        <taxon>Tracheophyta</taxon>
        <taxon>Spermatophyta</taxon>
        <taxon>Magnoliopsida</taxon>
        <taxon>eudicotyledons</taxon>
        <taxon>Gunneridae</taxon>
        <taxon>Pentapetalae</taxon>
        <taxon>rosids</taxon>
        <taxon>fabids</taxon>
        <taxon>Malpighiales</taxon>
        <taxon>Salicaceae</taxon>
        <taxon>Flacourtieae</taxon>
        <taxon>Dovyalis</taxon>
    </lineage>
</organism>
<dbReference type="Proteomes" id="UP001314170">
    <property type="component" value="Unassembled WGS sequence"/>
</dbReference>
<keyword evidence="3" id="KW-1185">Reference proteome</keyword>
<gene>
    <name evidence="2" type="ORF">DCAF_LOCUS26774</name>
</gene>
<accession>A0AAV1SRZ5</accession>
<evidence type="ECO:0000256" key="1">
    <source>
        <dbReference type="SAM" id="MobiDB-lite"/>
    </source>
</evidence>
<dbReference type="EMBL" id="CAWUPB010001197">
    <property type="protein sequence ID" value="CAK7356501.1"/>
    <property type="molecule type" value="Genomic_DNA"/>
</dbReference>
<sequence>MDTDVTMVPAGEASSSSSRKPKRFEIKKWNAALSVKQIKLVLRARSALLPGVCAIMPSTSTVSADGSKPVKCAHLIIASGSSRSMATKIDEAEQLDRLPVDQHPQTEMSLMTRHFYCLCAQIRVVIRVCRTVQSQSGSRFDFSKCQNPVSRIVLTADWFYIIAPV</sequence>